<sequence>MSAIDALYPRGEWIQLELCRDSPGPGPVSQADAHLVGAPLPAAPAAASGHVQMQPQGAQVQYQAGRSHRQSQNKEGWQGEAREALRQPGRGQQPQTLQAQWLAAWWTATAEAARHRQSEMRKDAAAAGRRAATAPVPEGEAEAVRDLELVQLLQYMHATQPELRAHTAAAGADGGWLGGSWRSGRALRRVARAPRLAGSEEAGGEQGCSSTRGGLAVVAAAAAGGSTPQPPSWWRAAVGDAVEDRLARSASGGAGGGSPAQPQDRGGTQPVADAPAAMAAALEARVTLLRAYAGTGLWSRRRGAPSAQGRKPRVNPASAVMQLVHATWAAQQGQAAQMRPPPLSTSGLAALLRSQQLLGAPLTPAAVETAVQMLEAQGTDSQPLPLAALSDILAGVSTCPRPLPPSTAAVLAAATQRSLHAAPLVAAGPEQLRRDGPVLLELVKSLARLWTRRQEQLHRAEQREPPGHATAVNAFEAALDACIPHLHRWLDSCSAAELLVASRSLITALRMRPWAGSRGSAGDAGNADSRHEDEHGQGGDVDDDDDDDDRTASAAAGIGAGASPGQVGARQRRTAGPPAPPAPALSAAWAAFEAASAPLLEGVLPGGVLLQLAVDVSFMQHKSDVPPRYKMQLLRALTAAMEQSARRLAGMRGPAPGRSGRGATAAERRGDSDPSPQHAATQTPEAPSDSSRNSSGGVRSLHTDAYTRPQPPRTAARPNVDSPRASGTGSSAARGSGGAAAAPAGSAAAPQLLSPDQVAHAAAATARLLSQDRFVPAAVARRMQAAVLVAAQAMQPRELCLALAALGELQLTGLTPTGSELLLKVLSARLPDLPPASLPLLLWSLARMRLRPPSQWLAEYSRIVQQHVLSYDMRQVAQLVWSYGQLVPQAPYSKMYFRPPRSLVQTLLRRCLASFGALESRTFRLRSRTRRVALQSAPRTPPEQPQRPPRPPAPRPTSAHYAQLRPADCALVVAGLAGLEARPDSRWLQGLYRWSGPLLASFRAPDLGMLLYGLARLEAAPPPAWVRRAARCAELQLFHATGLDTAYTAYGLARLRPALVSGRLLTALEVFVPLQLQNGAQEALRVGGVQAQQEVEAAWADFLRTAHRELRDAAVCTLPERGSGLQRAGVKARRRLQGADEQQVRVGHGGVRLSRLDTGKSYGLVWPWRRL</sequence>
<dbReference type="EMBL" id="JAEHOD010000034">
    <property type="protein sequence ID" value="KAG2442013.1"/>
    <property type="molecule type" value="Genomic_DNA"/>
</dbReference>
<reference evidence="2" key="1">
    <citation type="journal article" date="2020" name="bioRxiv">
        <title>Comparative genomics of Chlamydomonas.</title>
        <authorList>
            <person name="Craig R.J."/>
            <person name="Hasan A.R."/>
            <person name="Ness R.W."/>
            <person name="Keightley P.D."/>
        </authorList>
    </citation>
    <scope>NUCLEOTIDE SEQUENCE</scope>
    <source>
        <strain evidence="2">CCAP 11/173</strain>
    </source>
</reference>
<feature type="region of interest" description="Disordered" evidence="1">
    <location>
        <begin position="116"/>
        <end position="139"/>
    </location>
</feature>
<feature type="compositionally biased region" description="Basic and acidic residues" evidence="1">
    <location>
        <begin position="528"/>
        <end position="537"/>
    </location>
</feature>
<feature type="compositionally biased region" description="Polar residues" evidence="1">
    <location>
        <begin position="674"/>
        <end position="697"/>
    </location>
</feature>
<feature type="compositionally biased region" description="Low complexity" evidence="1">
    <location>
        <begin position="650"/>
        <end position="665"/>
    </location>
</feature>
<comment type="caution">
    <text evidence="2">The sequence shown here is derived from an EMBL/GenBank/DDBJ whole genome shotgun (WGS) entry which is preliminary data.</text>
</comment>
<feature type="compositionally biased region" description="Pro residues" evidence="1">
    <location>
        <begin position="939"/>
        <end position="955"/>
    </location>
</feature>
<feature type="region of interest" description="Disordered" evidence="1">
    <location>
        <begin position="516"/>
        <end position="584"/>
    </location>
</feature>
<feature type="region of interest" description="Disordered" evidence="1">
    <location>
        <begin position="931"/>
        <end position="959"/>
    </location>
</feature>
<dbReference type="OrthoDB" id="552872at2759"/>
<gene>
    <name evidence="2" type="ORF">HYH02_009805</name>
</gene>
<name>A0A835TBA9_9CHLO</name>
<keyword evidence="3" id="KW-1185">Reference proteome</keyword>
<evidence type="ECO:0000313" key="3">
    <source>
        <dbReference type="Proteomes" id="UP000613740"/>
    </source>
</evidence>
<feature type="region of interest" description="Disordered" evidence="1">
    <location>
        <begin position="52"/>
        <end position="98"/>
    </location>
</feature>
<feature type="compositionally biased region" description="Low complexity" evidence="1">
    <location>
        <begin position="125"/>
        <end position="134"/>
    </location>
</feature>
<feature type="compositionally biased region" description="Polar residues" evidence="1">
    <location>
        <begin position="52"/>
        <end position="64"/>
    </location>
</feature>
<dbReference type="AlphaFoldDB" id="A0A835TBA9"/>
<feature type="compositionally biased region" description="Low complexity" evidence="1">
    <location>
        <begin position="713"/>
        <end position="743"/>
    </location>
</feature>
<feature type="compositionally biased region" description="Acidic residues" evidence="1">
    <location>
        <begin position="540"/>
        <end position="549"/>
    </location>
</feature>
<feature type="region of interest" description="Disordered" evidence="1">
    <location>
        <begin position="645"/>
        <end position="743"/>
    </location>
</feature>
<feature type="compositionally biased region" description="Low complexity" evidence="1">
    <location>
        <begin position="552"/>
        <end position="565"/>
    </location>
</feature>
<evidence type="ECO:0000313" key="2">
    <source>
        <dbReference type="EMBL" id="KAG2442013.1"/>
    </source>
</evidence>
<feature type="region of interest" description="Disordered" evidence="1">
    <location>
        <begin position="246"/>
        <end position="274"/>
    </location>
</feature>
<proteinExistence type="predicted"/>
<evidence type="ECO:0000256" key="1">
    <source>
        <dbReference type="SAM" id="MobiDB-lite"/>
    </source>
</evidence>
<protein>
    <submittedName>
        <fullName evidence="2">Uncharacterized protein</fullName>
    </submittedName>
</protein>
<dbReference type="Proteomes" id="UP000613740">
    <property type="component" value="Unassembled WGS sequence"/>
</dbReference>
<accession>A0A835TBA9</accession>
<organism evidence="2 3">
    <name type="scientific">Chlamydomonas schloesseri</name>
    <dbReference type="NCBI Taxonomy" id="2026947"/>
    <lineage>
        <taxon>Eukaryota</taxon>
        <taxon>Viridiplantae</taxon>
        <taxon>Chlorophyta</taxon>
        <taxon>core chlorophytes</taxon>
        <taxon>Chlorophyceae</taxon>
        <taxon>CS clade</taxon>
        <taxon>Chlamydomonadales</taxon>
        <taxon>Chlamydomonadaceae</taxon>
        <taxon>Chlamydomonas</taxon>
    </lineage>
</organism>